<proteinExistence type="predicted"/>
<name>A0A927HKP4_9ENTR</name>
<evidence type="ECO:0000313" key="2">
    <source>
        <dbReference type="Proteomes" id="UP000655273"/>
    </source>
</evidence>
<evidence type="ECO:0000313" key="1">
    <source>
        <dbReference type="EMBL" id="MBD3706707.1"/>
    </source>
</evidence>
<dbReference type="AlphaFoldDB" id="A0A927HKP4"/>
<sequence>MNGLKDAADDDLILVSDVDEIFSPDTVRAINPRALCTTIHQNVFNYQFNLRGSQHGWYAEKMYLAARDVLLQP</sequence>
<gene>
    <name evidence="1" type="ORF">IE983_04880</name>
</gene>
<dbReference type="Proteomes" id="UP000655273">
    <property type="component" value="Unassembled WGS sequence"/>
</dbReference>
<reference evidence="1" key="1">
    <citation type="submission" date="2020-07" db="EMBL/GenBank/DDBJ databases">
        <title>Clinical and genomic characterization of carbapenemase-producing Enterobacterales causing secondary infections during the COVID-19 crisis at a New York City hospital.</title>
        <authorList>
            <person name="Gomez-Simmonds A."/>
            <person name="Annavajhala M.K."/>
            <person name="Uhlemann A.-C."/>
        </authorList>
    </citation>
    <scope>NUCLEOTIDE SEQUENCE</scope>
    <source>
        <strain evidence="1">NK1396</strain>
    </source>
</reference>
<organism evidence="1 2">
    <name type="scientific">Enterobacter hormaechei</name>
    <dbReference type="NCBI Taxonomy" id="158836"/>
    <lineage>
        <taxon>Bacteria</taxon>
        <taxon>Pseudomonadati</taxon>
        <taxon>Pseudomonadota</taxon>
        <taxon>Gammaproteobacteria</taxon>
        <taxon>Enterobacterales</taxon>
        <taxon>Enterobacteriaceae</taxon>
        <taxon>Enterobacter</taxon>
        <taxon>Enterobacter cloacae complex</taxon>
    </lineage>
</organism>
<protein>
    <submittedName>
        <fullName evidence="1">Uncharacterized protein</fullName>
    </submittedName>
</protein>
<accession>A0A927HKP4</accession>
<dbReference type="EMBL" id="JACXTA010000001">
    <property type="protein sequence ID" value="MBD3706707.1"/>
    <property type="molecule type" value="Genomic_DNA"/>
</dbReference>
<comment type="caution">
    <text evidence="1">The sequence shown here is derived from an EMBL/GenBank/DDBJ whole genome shotgun (WGS) entry which is preliminary data.</text>
</comment>